<evidence type="ECO:0000313" key="2">
    <source>
        <dbReference type="EMBL" id="CAG6769310.1"/>
    </source>
</evidence>
<accession>A0A8D9ANG0</accession>
<name>A0A8D9ANG0_9HEMI</name>
<proteinExistence type="predicted"/>
<protein>
    <submittedName>
        <fullName evidence="2">Uncharacterized protein</fullName>
    </submittedName>
</protein>
<feature type="region of interest" description="Disordered" evidence="1">
    <location>
        <begin position="92"/>
        <end position="116"/>
    </location>
</feature>
<feature type="region of interest" description="Disordered" evidence="1">
    <location>
        <begin position="1"/>
        <end position="21"/>
    </location>
</feature>
<organism evidence="2">
    <name type="scientific">Cacopsylla melanoneura</name>
    <dbReference type="NCBI Taxonomy" id="428564"/>
    <lineage>
        <taxon>Eukaryota</taxon>
        <taxon>Metazoa</taxon>
        <taxon>Ecdysozoa</taxon>
        <taxon>Arthropoda</taxon>
        <taxon>Hexapoda</taxon>
        <taxon>Insecta</taxon>
        <taxon>Pterygota</taxon>
        <taxon>Neoptera</taxon>
        <taxon>Paraneoptera</taxon>
        <taxon>Hemiptera</taxon>
        <taxon>Sternorrhyncha</taxon>
        <taxon>Psylloidea</taxon>
        <taxon>Psyllidae</taxon>
        <taxon>Psyllinae</taxon>
        <taxon>Cacopsylla</taxon>
    </lineage>
</organism>
<evidence type="ECO:0000256" key="1">
    <source>
        <dbReference type="SAM" id="MobiDB-lite"/>
    </source>
</evidence>
<dbReference type="EMBL" id="HBUF01578515">
    <property type="protein sequence ID" value="CAG6769310.1"/>
    <property type="molecule type" value="Transcribed_RNA"/>
</dbReference>
<dbReference type="AlphaFoldDB" id="A0A8D9ANG0"/>
<sequence length="320" mass="37957">MDQDDDEEAPPPTMKELHKKNLETLNKIYEYPPQLKRMFDADPDMPLYAEAKQKQKVPKYAYNDLKRAMGLKSTLNVDHYLERFIAETFGRCDGDPHVDGESPSASHGTSEFQDPDNEFENTQFKVLLDKLSPFLDPRNYYDTDYPTHHMIPPEIARFHLPLQYGNLKRAVKRFFDLKPIMEYIILNHNRPEFLRRVPLPPNIEKFPNIKIPLLPNQTPLRKYNSFPGGNVPVYNAQKRFLWNKKRKYKQGLRKSGGKVYTNHLKKKFKMQRSRQKKERILFQKLLKERAKKMKRLKKEEKKRKKRGGGGEGIKKYFYLV</sequence>
<feature type="compositionally biased region" description="Polar residues" evidence="1">
    <location>
        <begin position="103"/>
        <end position="112"/>
    </location>
</feature>
<dbReference type="EMBL" id="HBUF01578516">
    <property type="protein sequence ID" value="CAG6769311.1"/>
    <property type="molecule type" value="Transcribed_RNA"/>
</dbReference>
<reference evidence="2" key="1">
    <citation type="submission" date="2021-05" db="EMBL/GenBank/DDBJ databases">
        <authorList>
            <person name="Alioto T."/>
            <person name="Alioto T."/>
            <person name="Gomez Garrido J."/>
        </authorList>
    </citation>
    <scope>NUCLEOTIDE SEQUENCE</scope>
</reference>
<dbReference type="EMBL" id="HBUF01578514">
    <property type="protein sequence ID" value="CAG6769309.1"/>
    <property type="molecule type" value="Transcribed_RNA"/>
</dbReference>